<protein>
    <submittedName>
        <fullName evidence="7">Hydroxyacid dehydrogenase</fullName>
    </submittedName>
</protein>
<keyword evidence="2 4" id="KW-0560">Oxidoreductase</keyword>
<feature type="domain" description="D-isomer specific 2-hydroxyacid dehydrogenase catalytic" evidence="5">
    <location>
        <begin position="29"/>
        <end position="328"/>
    </location>
</feature>
<dbReference type="CDD" id="cd12173">
    <property type="entry name" value="PGDH_4"/>
    <property type="match status" value="1"/>
</dbReference>
<dbReference type="PANTHER" id="PTHR42789:SF1">
    <property type="entry name" value="D-ISOMER SPECIFIC 2-HYDROXYACID DEHYDROGENASE FAMILY PROTEIN (AFU_ORTHOLOGUE AFUA_6G10090)"/>
    <property type="match status" value="1"/>
</dbReference>
<feature type="domain" description="D-isomer specific 2-hydroxyacid dehydrogenase NAD-binding" evidence="6">
    <location>
        <begin position="120"/>
        <end position="296"/>
    </location>
</feature>
<proteinExistence type="inferred from homology"/>
<dbReference type="InterPro" id="IPR050857">
    <property type="entry name" value="D-2-hydroxyacid_DH"/>
</dbReference>
<evidence type="ECO:0000256" key="3">
    <source>
        <dbReference type="ARBA" id="ARBA00023027"/>
    </source>
</evidence>
<evidence type="ECO:0000259" key="5">
    <source>
        <dbReference type="Pfam" id="PF00389"/>
    </source>
</evidence>
<dbReference type="Pfam" id="PF00389">
    <property type="entry name" value="2-Hacid_dh"/>
    <property type="match status" value="1"/>
</dbReference>
<dbReference type="InterPro" id="IPR036291">
    <property type="entry name" value="NAD(P)-bd_dom_sf"/>
</dbReference>
<dbReference type="PROSITE" id="PS00670">
    <property type="entry name" value="D_2_HYDROXYACID_DH_2"/>
    <property type="match status" value="1"/>
</dbReference>
<dbReference type="AlphaFoldDB" id="A0AAP9SPI8"/>
<dbReference type="EMBL" id="CP050951">
    <property type="protein sequence ID" value="QJQ10714.1"/>
    <property type="molecule type" value="Genomic_DNA"/>
</dbReference>
<accession>A0AAP9SPI8</accession>
<dbReference type="InterPro" id="IPR006140">
    <property type="entry name" value="D-isomer_DH_NAD-bd"/>
</dbReference>
<comment type="similarity">
    <text evidence="1 4">Belongs to the D-isomer specific 2-hydroxyacid dehydrogenase family.</text>
</comment>
<evidence type="ECO:0000259" key="6">
    <source>
        <dbReference type="Pfam" id="PF02826"/>
    </source>
</evidence>
<evidence type="ECO:0000256" key="4">
    <source>
        <dbReference type="RuleBase" id="RU003719"/>
    </source>
</evidence>
<reference evidence="7 8" key="1">
    <citation type="submission" date="2016-04" db="EMBL/GenBank/DDBJ databases">
        <authorList>
            <person name="Qiu J."/>
        </authorList>
    </citation>
    <scope>NUCLEOTIDE SEQUENCE [LARGE SCALE GENOMIC DNA]</scope>
    <source>
        <strain evidence="7 8">JQ581</strain>
    </source>
</reference>
<dbReference type="PANTHER" id="PTHR42789">
    <property type="entry name" value="D-ISOMER SPECIFIC 2-HYDROXYACID DEHYDROGENASE FAMILY PROTEIN (AFU_ORTHOLOGUE AFUA_6G10090)"/>
    <property type="match status" value="1"/>
</dbReference>
<dbReference type="GO" id="GO:0051287">
    <property type="term" value="F:NAD binding"/>
    <property type="evidence" value="ECO:0007669"/>
    <property type="project" value="InterPro"/>
</dbReference>
<evidence type="ECO:0000313" key="7">
    <source>
        <dbReference type="EMBL" id="QJQ10714.1"/>
    </source>
</evidence>
<dbReference type="GO" id="GO:0016616">
    <property type="term" value="F:oxidoreductase activity, acting on the CH-OH group of donors, NAD or NADP as acceptor"/>
    <property type="evidence" value="ECO:0007669"/>
    <property type="project" value="InterPro"/>
</dbReference>
<gene>
    <name evidence="7" type="ORF">A3L25_015295</name>
</gene>
<dbReference type="Pfam" id="PF02826">
    <property type="entry name" value="2-Hacid_dh_C"/>
    <property type="match status" value="1"/>
</dbReference>
<evidence type="ECO:0000256" key="2">
    <source>
        <dbReference type="ARBA" id="ARBA00023002"/>
    </source>
</evidence>
<organism evidence="7 8">
    <name type="scientific">Pseudomonas putida</name>
    <name type="common">Arthrobacter siderocapsulatus</name>
    <dbReference type="NCBI Taxonomy" id="303"/>
    <lineage>
        <taxon>Bacteria</taxon>
        <taxon>Pseudomonadati</taxon>
        <taxon>Pseudomonadota</taxon>
        <taxon>Gammaproteobacteria</taxon>
        <taxon>Pseudomonadales</taxon>
        <taxon>Pseudomonadaceae</taxon>
        <taxon>Pseudomonas</taxon>
    </lineage>
</organism>
<dbReference type="FunFam" id="3.40.50.720:FF:000203">
    <property type="entry name" value="D-3-phosphoglycerate dehydrogenase (SerA)"/>
    <property type="match status" value="1"/>
</dbReference>
<evidence type="ECO:0000256" key="1">
    <source>
        <dbReference type="ARBA" id="ARBA00005854"/>
    </source>
</evidence>
<dbReference type="SUPFAM" id="SSF52283">
    <property type="entry name" value="Formate/glycerate dehydrogenase catalytic domain-like"/>
    <property type="match status" value="1"/>
</dbReference>
<name>A0AAP9SPI8_PSEPU</name>
<sequence>MNSEVKKIVRFDVWYHPVMAQTLEASADVVLQTVPRDQAPAPIMQALRSCQVYQVPSARDELPPEWRVTERLLNQLPNLLCVSTNGAGYDTVDVDACTRAGVLVVNQSGANAQSVAEATIGLMLDSARRISESDRRLRRDRGFSREDLMGFELSGKTLGLVGIGEIGTRVARIAHALGMRVIAHDPLLTSEQIDQRGATGCELKTLLQQSDVVSLHCPRLASTLNMMNATTFASMRKGAIFINTARGGLHDEAALYAALACDHLWGAGIDVWDEEPPALDHPLLGLDNVVGLYHTAGVTREARLRMGLWAAEQILQVLRGEEGPRMVNPQVFAAYRQRLQASNHSSA</sequence>
<keyword evidence="3" id="KW-0520">NAD</keyword>
<reference evidence="7 8" key="2">
    <citation type="submission" date="2020-04" db="EMBL/GenBank/DDBJ databases">
        <title>Complete genome sequence of Pseudomonas putida strain JQ581.</title>
        <authorList>
            <person name="Mu Y."/>
        </authorList>
    </citation>
    <scope>NUCLEOTIDE SEQUENCE [LARGE SCALE GENOMIC DNA]</scope>
    <source>
        <strain evidence="7 8">JQ581</strain>
    </source>
</reference>
<dbReference type="Proteomes" id="UP000076857">
    <property type="component" value="Chromosome"/>
</dbReference>
<evidence type="ECO:0000313" key="8">
    <source>
        <dbReference type="Proteomes" id="UP000076857"/>
    </source>
</evidence>
<dbReference type="SUPFAM" id="SSF51735">
    <property type="entry name" value="NAD(P)-binding Rossmann-fold domains"/>
    <property type="match status" value="1"/>
</dbReference>
<dbReference type="InterPro" id="IPR006139">
    <property type="entry name" value="D-isomer_2_OHA_DH_cat_dom"/>
</dbReference>
<dbReference type="Gene3D" id="3.40.50.720">
    <property type="entry name" value="NAD(P)-binding Rossmann-like Domain"/>
    <property type="match status" value="2"/>
</dbReference>
<dbReference type="InterPro" id="IPR029753">
    <property type="entry name" value="D-isomer_DH_CS"/>
</dbReference>
<dbReference type="RefSeq" id="WP_063424298.1">
    <property type="nucleotide sequence ID" value="NZ_CP050951.1"/>
</dbReference>